<protein>
    <recommendedName>
        <fullName evidence="1">Xylose isomerase-like TIM barrel domain-containing protein</fullName>
    </recommendedName>
</protein>
<dbReference type="PANTHER" id="PTHR12110">
    <property type="entry name" value="HYDROXYPYRUVATE ISOMERASE"/>
    <property type="match status" value="1"/>
</dbReference>
<evidence type="ECO:0000313" key="3">
    <source>
        <dbReference type="Proteomes" id="UP000028525"/>
    </source>
</evidence>
<dbReference type="InterPro" id="IPR013022">
    <property type="entry name" value="Xyl_isomerase-like_TIM-brl"/>
</dbReference>
<evidence type="ECO:0000259" key="1">
    <source>
        <dbReference type="Pfam" id="PF01261"/>
    </source>
</evidence>
<name>A0A084JJ76_9FIRM</name>
<dbReference type="Gene3D" id="3.20.20.150">
    <property type="entry name" value="Divalent-metal-dependent TIM barrel enzymes"/>
    <property type="match status" value="1"/>
</dbReference>
<dbReference type="AlphaFoldDB" id="A0A084JJ76"/>
<dbReference type="EMBL" id="JPME01000021">
    <property type="protein sequence ID" value="KEZ89010.1"/>
    <property type="molecule type" value="Genomic_DNA"/>
</dbReference>
<dbReference type="RefSeq" id="WP_038283221.1">
    <property type="nucleotide sequence ID" value="NZ_JPME01000021.1"/>
</dbReference>
<proteinExistence type="predicted"/>
<dbReference type="Pfam" id="PF01261">
    <property type="entry name" value="AP_endonuc_2"/>
    <property type="match status" value="1"/>
</dbReference>
<evidence type="ECO:0000313" key="2">
    <source>
        <dbReference type="EMBL" id="KEZ89010.1"/>
    </source>
</evidence>
<gene>
    <name evidence="2" type="ORF">IO98_17350</name>
</gene>
<dbReference type="Proteomes" id="UP000028525">
    <property type="component" value="Unassembled WGS sequence"/>
</dbReference>
<dbReference type="SUPFAM" id="SSF51658">
    <property type="entry name" value="Xylose isomerase-like"/>
    <property type="match status" value="1"/>
</dbReference>
<comment type="caution">
    <text evidence="2">The sequence shown here is derived from an EMBL/GenBank/DDBJ whole genome shotgun (WGS) entry which is preliminary data.</text>
</comment>
<keyword evidence="3" id="KW-1185">Reference proteome</keyword>
<dbReference type="InterPro" id="IPR036237">
    <property type="entry name" value="Xyl_isomerase-like_sf"/>
</dbReference>
<sequence>MVLATSTNIYCERNGMPDIPMECSIRVCASAGYKALDFGFVELAKQPDRLLRDDWKKEIIHYKELADKLQVGFVQAHATLYDFCNPSGNDLCQDQMMRRSIEGAAILGAPWIVVHPSTCIKQGEAARDTHVMNVRFFQELADYAKQFDVGIAIENMWGKTIEGVKRYAIEVQELIRLVDAVDRSNVGACWDTEHGSIEHLDQARAIRMLGDRLKCLHISDESGPDAVHILPYMGRIFWPEILQALADIGYKNPFTFEIQHYLPGVPGPLVPSAMRLSVETGSYMIAHMNELKRNSL</sequence>
<dbReference type="STRING" id="29354.IO98_17350"/>
<feature type="domain" description="Xylose isomerase-like TIM barrel" evidence="1">
    <location>
        <begin position="27"/>
        <end position="261"/>
    </location>
</feature>
<reference evidence="2 3" key="1">
    <citation type="submission" date="2014-07" db="EMBL/GenBank/DDBJ databases">
        <title>Draft genome of Clostridium celerecrescens 152B isolated from sediments associated with methane hydrate from Krishna Godavari basin.</title>
        <authorList>
            <person name="Honkalas V.S."/>
            <person name="Dabir A.P."/>
            <person name="Arora P."/>
            <person name="Dhakephalkar P.K."/>
        </authorList>
    </citation>
    <scope>NUCLEOTIDE SEQUENCE [LARGE SCALE GENOMIC DNA]</scope>
    <source>
        <strain evidence="2 3">152B</strain>
    </source>
</reference>
<dbReference type="PANTHER" id="PTHR12110:SF21">
    <property type="entry name" value="XYLOSE ISOMERASE-LIKE TIM BARREL DOMAIN-CONTAINING PROTEIN"/>
    <property type="match status" value="1"/>
</dbReference>
<dbReference type="InterPro" id="IPR050312">
    <property type="entry name" value="IolE/XylAMocC-like"/>
</dbReference>
<organism evidence="2 3">
    <name type="scientific">Lacrimispora celerecrescens</name>
    <dbReference type="NCBI Taxonomy" id="29354"/>
    <lineage>
        <taxon>Bacteria</taxon>
        <taxon>Bacillati</taxon>
        <taxon>Bacillota</taxon>
        <taxon>Clostridia</taxon>
        <taxon>Lachnospirales</taxon>
        <taxon>Lachnospiraceae</taxon>
        <taxon>Lacrimispora</taxon>
    </lineage>
</organism>
<accession>A0A084JJ76</accession>